<dbReference type="InterPro" id="IPR007391">
    <property type="entry name" value="Vancomycin_resist_VanW"/>
</dbReference>
<keyword evidence="1" id="KW-1133">Transmembrane helix</keyword>
<protein>
    <recommendedName>
        <fullName evidence="2">YoaR-like putative peptidoglycan binding domain-containing protein</fullName>
    </recommendedName>
</protein>
<organism evidence="3 4">
    <name type="scientific">Candidatus Gottesmanbacteria bacterium RIFCSPHIGHO2_02_FULL_39_11</name>
    <dbReference type="NCBI Taxonomy" id="1798382"/>
    <lineage>
        <taxon>Bacteria</taxon>
        <taxon>Candidatus Gottesmaniibacteriota</taxon>
    </lineage>
</organism>
<dbReference type="Pfam" id="PF12229">
    <property type="entry name" value="PG_binding_4"/>
    <property type="match status" value="1"/>
</dbReference>
<sequence>MVKEKKKSPSVIPHVKFFGTGIVVIFIGIFLALIYQTYRFQKKYEGKIYPGVYIDGVSFGGQTTDAVKNFFDKKNEPLKKINVQLVFEDKVATISATDLNLFFDGALSGTQAYSIGRSGNIQADLLSQWKTLTHGINLTSILTLNESYVRDSISSLSQGIDFAPEDALFQFENGKVVTFKTSKEGRRVEKEQTLQSVRNVINNVALGKINSTPHLVVNLTVENVGPKVTTANSNTFGIKELLGVGTSKFFHSIPGRIHNIELAASKINGHLVPPGETFSFNTTLGDVSAQTGFAPAYIIKEGKTVLGDGGGVCQVSTTLFRAVMKAGLPISERHAHAYRVGYYEQDSPPGLDATVFSPSVDFKFKNDTPSYLLIQSSVDTNNLTMKFEIYGTSDGRVGQFTKPIILSQIAPPPDLYQDDPTLQNGVVKQVDFAAWGAKVVFDYTVTRGEQEIFKQTYVSNYRPWQAIFLKGTKV</sequence>
<dbReference type="PANTHER" id="PTHR35788">
    <property type="entry name" value="EXPORTED PROTEIN-RELATED"/>
    <property type="match status" value="1"/>
</dbReference>
<dbReference type="PANTHER" id="PTHR35788:SF1">
    <property type="entry name" value="EXPORTED PROTEIN"/>
    <property type="match status" value="1"/>
</dbReference>
<evidence type="ECO:0000256" key="1">
    <source>
        <dbReference type="SAM" id="Phobius"/>
    </source>
</evidence>
<feature type="transmembrane region" description="Helical" evidence="1">
    <location>
        <begin position="15"/>
        <end position="35"/>
    </location>
</feature>
<dbReference type="InterPro" id="IPR022029">
    <property type="entry name" value="YoaR-like_PG-bd"/>
</dbReference>
<reference evidence="3 4" key="1">
    <citation type="journal article" date="2016" name="Nat. Commun.">
        <title>Thousands of microbial genomes shed light on interconnected biogeochemical processes in an aquifer system.</title>
        <authorList>
            <person name="Anantharaman K."/>
            <person name="Brown C.T."/>
            <person name="Hug L.A."/>
            <person name="Sharon I."/>
            <person name="Castelle C.J."/>
            <person name="Probst A.J."/>
            <person name="Thomas B.C."/>
            <person name="Singh A."/>
            <person name="Wilkins M.J."/>
            <person name="Karaoz U."/>
            <person name="Brodie E.L."/>
            <person name="Williams K.H."/>
            <person name="Hubbard S.S."/>
            <person name="Banfield J.F."/>
        </authorList>
    </citation>
    <scope>NUCLEOTIDE SEQUENCE [LARGE SCALE GENOMIC DNA]</scope>
</reference>
<gene>
    <name evidence="3" type="ORF">A3D77_05415</name>
</gene>
<keyword evidence="1" id="KW-0812">Transmembrane</keyword>
<dbReference type="InterPro" id="IPR052913">
    <property type="entry name" value="Glycopeptide_resist_protein"/>
</dbReference>
<evidence type="ECO:0000313" key="4">
    <source>
        <dbReference type="Proteomes" id="UP000176923"/>
    </source>
</evidence>
<dbReference type="Proteomes" id="UP000176923">
    <property type="component" value="Unassembled WGS sequence"/>
</dbReference>
<accession>A0A1F5ZLM1</accession>
<dbReference type="STRING" id="1798382.A3D77_05415"/>
<evidence type="ECO:0000259" key="2">
    <source>
        <dbReference type="Pfam" id="PF12229"/>
    </source>
</evidence>
<keyword evidence="1" id="KW-0472">Membrane</keyword>
<comment type="caution">
    <text evidence="3">The sequence shown here is derived from an EMBL/GenBank/DDBJ whole genome shotgun (WGS) entry which is preliminary data.</text>
</comment>
<evidence type="ECO:0000313" key="3">
    <source>
        <dbReference type="EMBL" id="OGG13273.1"/>
    </source>
</evidence>
<proteinExistence type="predicted"/>
<feature type="domain" description="YoaR-like putative peptidoglycan binding" evidence="2">
    <location>
        <begin position="93"/>
        <end position="203"/>
    </location>
</feature>
<name>A0A1F5ZLM1_9BACT</name>
<dbReference type="EMBL" id="MFJL01000038">
    <property type="protein sequence ID" value="OGG13273.1"/>
    <property type="molecule type" value="Genomic_DNA"/>
</dbReference>
<dbReference type="AlphaFoldDB" id="A0A1F5ZLM1"/>
<dbReference type="Pfam" id="PF04294">
    <property type="entry name" value="VanW"/>
    <property type="match status" value="1"/>
</dbReference>